<dbReference type="NCBIfam" id="NF041518">
    <property type="entry name" value="choice_anch_Q"/>
    <property type="match status" value="1"/>
</dbReference>
<proteinExistence type="predicted"/>
<reference evidence="2 3" key="1">
    <citation type="submission" date="2019-01" db="EMBL/GenBank/DDBJ databases">
        <title>Pseudolysobacter antarctica gen. nov., sp. nov., isolated from Fildes Peninsula, Antarctica.</title>
        <authorList>
            <person name="Wei Z."/>
            <person name="Peng F."/>
        </authorList>
    </citation>
    <scope>NUCLEOTIDE SEQUENCE [LARGE SCALE GENOMIC DNA]</scope>
    <source>
        <strain evidence="2 3">AQ6-296</strain>
    </source>
</reference>
<name>A0A411HJQ6_9GAMM</name>
<dbReference type="Proteomes" id="UP000291562">
    <property type="component" value="Chromosome"/>
</dbReference>
<dbReference type="InterPro" id="IPR011050">
    <property type="entry name" value="Pectin_lyase_fold/virulence"/>
</dbReference>
<dbReference type="OrthoDB" id="8788664at2"/>
<dbReference type="InterPro" id="IPR012334">
    <property type="entry name" value="Pectin_lyas_fold"/>
</dbReference>
<dbReference type="Gene3D" id="2.160.20.10">
    <property type="entry name" value="Single-stranded right-handed beta-helix, Pectin lyase-like"/>
    <property type="match status" value="1"/>
</dbReference>
<dbReference type="EMBL" id="CP035704">
    <property type="protein sequence ID" value="QBB70762.1"/>
    <property type="molecule type" value="Genomic_DNA"/>
</dbReference>
<protein>
    <recommendedName>
        <fullName evidence="4">Right-handed parallel beta-helix repeat-containing protein</fullName>
    </recommendedName>
</protein>
<dbReference type="KEGG" id="xbc:ELE36_10565"/>
<evidence type="ECO:0000313" key="2">
    <source>
        <dbReference type="EMBL" id="QBB70762.1"/>
    </source>
</evidence>
<dbReference type="InterPro" id="IPR059226">
    <property type="entry name" value="Choice_anch_Q_dom"/>
</dbReference>
<keyword evidence="3" id="KW-1185">Reference proteome</keyword>
<evidence type="ECO:0000313" key="3">
    <source>
        <dbReference type="Proteomes" id="UP000291562"/>
    </source>
</evidence>
<organism evidence="2 3">
    <name type="scientific">Pseudolysobacter antarcticus</name>
    <dbReference type="NCBI Taxonomy" id="2511995"/>
    <lineage>
        <taxon>Bacteria</taxon>
        <taxon>Pseudomonadati</taxon>
        <taxon>Pseudomonadota</taxon>
        <taxon>Gammaproteobacteria</taxon>
        <taxon>Lysobacterales</taxon>
        <taxon>Rhodanobacteraceae</taxon>
        <taxon>Pseudolysobacter</taxon>
    </lineage>
</organism>
<accession>A0A411HJQ6</accession>
<evidence type="ECO:0008006" key="4">
    <source>
        <dbReference type="Google" id="ProtNLM"/>
    </source>
</evidence>
<dbReference type="SUPFAM" id="SSF51126">
    <property type="entry name" value="Pectin lyase-like"/>
    <property type="match status" value="1"/>
</dbReference>
<feature type="region of interest" description="Disordered" evidence="1">
    <location>
        <begin position="315"/>
        <end position="344"/>
    </location>
</feature>
<dbReference type="AlphaFoldDB" id="A0A411HJQ6"/>
<sequence>MRQILVIAISLMLTPGLVLAGTTIVGGNLPGSGQTWTPAGSPYLILGDTTVPAGAFLTIQAGTQVQFASNIDGQSTGLNATRVELTINGTLNINGTAASPVILNGQNSSTSGNWFGIVVGQTATSVVINHANISGPIYGIYSSAAGNVLQVASSTISSAQSAGINVLAGTPTLDAVSIGPGQIGINYNGNSGGTVSNSLIGGNSYGIYYEPTAGSPSLLITQSTLHGNTYGVLMASGGTGTVFSLLLNNSLITQSSNTGVYRDTFVAAASTVSVTYSDVFNNATNYQHVVAGVGSISADPLYIAAPGDLHLRAGSPAIDSGSASNSSAHDRDGNPRPLNGGSGTASYDMGAYEAADGIFINGFD</sequence>
<evidence type="ECO:0000256" key="1">
    <source>
        <dbReference type="SAM" id="MobiDB-lite"/>
    </source>
</evidence>
<gene>
    <name evidence="2" type="ORF">ELE36_10565</name>
</gene>
<dbReference type="RefSeq" id="WP_129833107.1">
    <property type="nucleotide sequence ID" value="NZ_CP035704.1"/>
</dbReference>